<evidence type="ECO:0000256" key="1">
    <source>
        <dbReference type="ARBA" id="ARBA00023015"/>
    </source>
</evidence>
<keyword evidence="6" id="KW-1185">Reference proteome</keyword>
<dbReference type="RefSeq" id="WP_012201759.1">
    <property type="nucleotide sequence ID" value="NC_010001.1"/>
</dbReference>
<feature type="domain" description="HTH gntR-type" evidence="4">
    <location>
        <begin position="6"/>
        <end position="73"/>
    </location>
</feature>
<evidence type="ECO:0000313" key="5">
    <source>
        <dbReference type="EMBL" id="ABX44111.1"/>
    </source>
</evidence>
<gene>
    <name evidence="5" type="ordered locus">Cphy_3764</name>
</gene>
<evidence type="ECO:0000256" key="2">
    <source>
        <dbReference type="ARBA" id="ARBA00023125"/>
    </source>
</evidence>
<dbReference type="SMART" id="SM00345">
    <property type="entry name" value="HTH_GNTR"/>
    <property type="match status" value="1"/>
</dbReference>
<dbReference type="Pfam" id="PF00392">
    <property type="entry name" value="GntR"/>
    <property type="match status" value="1"/>
</dbReference>
<dbReference type="SUPFAM" id="SSF48008">
    <property type="entry name" value="GntR ligand-binding domain-like"/>
    <property type="match status" value="1"/>
</dbReference>
<keyword evidence="2" id="KW-0238">DNA-binding</keyword>
<dbReference type="CDD" id="cd07377">
    <property type="entry name" value="WHTH_GntR"/>
    <property type="match status" value="1"/>
</dbReference>
<dbReference type="PANTHER" id="PTHR43537:SF51">
    <property type="entry name" value="HTH-TYPE TRANSCRIPTIONAL REGULATOR LGOR-RELATED"/>
    <property type="match status" value="1"/>
</dbReference>
<dbReference type="GO" id="GO:0003700">
    <property type="term" value="F:DNA-binding transcription factor activity"/>
    <property type="evidence" value="ECO:0007669"/>
    <property type="project" value="InterPro"/>
</dbReference>
<dbReference type="AlphaFoldDB" id="A9KKC0"/>
<dbReference type="PRINTS" id="PR00035">
    <property type="entry name" value="HTHGNTR"/>
</dbReference>
<dbReference type="Gene3D" id="1.10.10.10">
    <property type="entry name" value="Winged helix-like DNA-binding domain superfamily/Winged helix DNA-binding domain"/>
    <property type="match status" value="1"/>
</dbReference>
<dbReference type="PANTHER" id="PTHR43537">
    <property type="entry name" value="TRANSCRIPTIONAL REGULATOR, GNTR FAMILY"/>
    <property type="match status" value="1"/>
</dbReference>
<accession>A9KKC0</accession>
<dbReference type="EMBL" id="CP000885">
    <property type="protein sequence ID" value="ABX44111.1"/>
    <property type="molecule type" value="Genomic_DNA"/>
</dbReference>
<reference evidence="6" key="1">
    <citation type="submission" date="2007-11" db="EMBL/GenBank/DDBJ databases">
        <title>Complete genome sequence of Clostridium phytofermentans ISDg.</title>
        <authorList>
            <person name="Leschine S.B."/>
            <person name="Warnick T.A."/>
            <person name="Blanchard J.L."/>
            <person name="Schnell D.J."/>
            <person name="Petit E.L."/>
            <person name="LaTouf W.G."/>
            <person name="Copeland A."/>
            <person name="Lucas S."/>
            <person name="Lapidus A."/>
            <person name="Barry K."/>
            <person name="Glavina del Rio T."/>
            <person name="Dalin E."/>
            <person name="Tice H."/>
            <person name="Pitluck S."/>
            <person name="Kiss H."/>
            <person name="Brettin T."/>
            <person name="Bruce D."/>
            <person name="Detter J.C."/>
            <person name="Han C."/>
            <person name="Kuske C."/>
            <person name="Schmutz J."/>
            <person name="Larimer F."/>
            <person name="Land M."/>
            <person name="Hauser L."/>
            <person name="Kyrpides N."/>
            <person name="Kim E.A."/>
            <person name="Richardson P."/>
        </authorList>
    </citation>
    <scope>NUCLEOTIDE SEQUENCE [LARGE SCALE GENOMIC DNA]</scope>
    <source>
        <strain evidence="6">ATCC 700394 / DSM 18823 / ISDg</strain>
    </source>
</reference>
<dbReference type="InterPro" id="IPR000524">
    <property type="entry name" value="Tscrpt_reg_HTH_GntR"/>
</dbReference>
<protein>
    <submittedName>
        <fullName evidence="5">Transcriptional regulator, GntR family</fullName>
    </submittedName>
</protein>
<dbReference type="InterPro" id="IPR036388">
    <property type="entry name" value="WH-like_DNA-bd_sf"/>
</dbReference>
<dbReference type="InterPro" id="IPR036390">
    <property type="entry name" value="WH_DNA-bd_sf"/>
</dbReference>
<dbReference type="GO" id="GO:0003677">
    <property type="term" value="F:DNA binding"/>
    <property type="evidence" value="ECO:0007669"/>
    <property type="project" value="UniProtKB-KW"/>
</dbReference>
<name>A9KKC0_LACP7</name>
<keyword evidence="3" id="KW-0804">Transcription</keyword>
<evidence type="ECO:0000256" key="3">
    <source>
        <dbReference type="ARBA" id="ARBA00023163"/>
    </source>
</evidence>
<dbReference type="Proteomes" id="UP000000370">
    <property type="component" value="Chromosome"/>
</dbReference>
<dbReference type="InterPro" id="IPR008920">
    <property type="entry name" value="TF_FadR/GntR_C"/>
</dbReference>
<sequence length="232" mass="27726">MKIIHNSLNDVTYNKIREDIMNMTLEPGTDVSVQKLSERYGVSRTPVREAVVRLQQSGLVEIYPQRKTVVSKIDIDRIHEEWFIRTTLESAVVDEFIRKCSELVTDTLQEIINKQKRYIDKDRFMEFYLKDNRFHQLIFETADESLSWQTIEDTATHYNRIRLMCGKIEGNSQKIIEEHERMVEAARKRDVEAMRAVVKEHSYYLIDQVKEMMKQYPQFFQCNNSDWINNYI</sequence>
<dbReference type="InterPro" id="IPR011711">
    <property type="entry name" value="GntR_C"/>
</dbReference>
<proteinExistence type="predicted"/>
<dbReference type="eggNOG" id="COG1802">
    <property type="taxonomic scope" value="Bacteria"/>
</dbReference>
<evidence type="ECO:0000313" key="6">
    <source>
        <dbReference type="Proteomes" id="UP000000370"/>
    </source>
</evidence>
<dbReference type="STRING" id="357809.Cphy_3764"/>
<organism evidence="5 6">
    <name type="scientific">Lachnoclostridium phytofermentans (strain ATCC 700394 / DSM 18823 / ISDg)</name>
    <name type="common">Clostridium phytofermentans</name>
    <dbReference type="NCBI Taxonomy" id="357809"/>
    <lineage>
        <taxon>Bacteria</taxon>
        <taxon>Bacillati</taxon>
        <taxon>Bacillota</taxon>
        <taxon>Clostridia</taxon>
        <taxon>Lachnospirales</taxon>
        <taxon>Lachnospiraceae</taxon>
    </lineage>
</organism>
<dbReference type="Pfam" id="PF07729">
    <property type="entry name" value="FCD"/>
    <property type="match status" value="1"/>
</dbReference>
<dbReference type="SMART" id="SM00895">
    <property type="entry name" value="FCD"/>
    <property type="match status" value="1"/>
</dbReference>
<keyword evidence="1" id="KW-0805">Transcription regulation</keyword>
<dbReference type="PROSITE" id="PS50949">
    <property type="entry name" value="HTH_GNTR"/>
    <property type="match status" value="1"/>
</dbReference>
<dbReference type="KEGG" id="cpy:Cphy_3764"/>
<evidence type="ECO:0000259" key="4">
    <source>
        <dbReference type="PROSITE" id="PS50949"/>
    </source>
</evidence>
<dbReference type="SUPFAM" id="SSF46785">
    <property type="entry name" value="Winged helix' DNA-binding domain"/>
    <property type="match status" value="1"/>
</dbReference>
<dbReference type="Gene3D" id="1.20.120.530">
    <property type="entry name" value="GntR ligand-binding domain-like"/>
    <property type="match status" value="1"/>
</dbReference>
<dbReference type="HOGENOM" id="CLU_017584_5_2_9"/>